<name>A0A1J5SY49_9ZZZZ</name>
<proteinExistence type="predicted"/>
<dbReference type="AlphaFoldDB" id="A0A1J5SY49"/>
<feature type="region of interest" description="Disordered" evidence="1">
    <location>
        <begin position="12"/>
        <end position="35"/>
    </location>
</feature>
<organism evidence="3">
    <name type="scientific">mine drainage metagenome</name>
    <dbReference type="NCBI Taxonomy" id="410659"/>
    <lineage>
        <taxon>unclassified sequences</taxon>
        <taxon>metagenomes</taxon>
        <taxon>ecological metagenomes</taxon>
    </lineage>
</organism>
<evidence type="ECO:0000256" key="2">
    <source>
        <dbReference type="SAM" id="Phobius"/>
    </source>
</evidence>
<keyword evidence="2" id="KW-0812">Transmembrane</keyword>
<protein>
    <submittedName>
        <fullName evidence="3">Uncharacterized protein</fullName>
    </submittedName>
</protein>
<reference evidence="3" key="1">
    <citation type="submission" date="2016-10" db="EMBL/GenBank/DDBJ databases">
        <title>Sequence of Gallionella enrichment culture.</title>
        <authorList>
            <person name="Poehlein A."/>
            <person name="Muehling M."/>
            <person name="Daniel R."/>
        </authorList>
    </citation>
    <scope>NUCLEOTIDE SEQUENCE</scope>
</reference>
<keyword evidence="2" id="KW-0472">Membrane</keyword>
<feature type="transmembrane region" description="Helical" evidence="2">
    <location>
        <begin position="44"/>
        <end position="66"/>
    </location>
</feature>
<accession>A0A1J5SY49</accession>
<sequence length="254" mass="26690">MSLINDALKKAERMRREQAGQTDASATPEAEATRKQKVSQIGRLVAIVAGAAVLVCASVFITLRIVNKPVAAIAVPPSKHVLDTAGTAPSVVSAKPAPSQPPVLIEAKPTPKIAPAAKVAKAQAPLIVMPGSIVPPTQPPPGPIPSNVPANPAPIIASTPGSGPQISLDAVTDPTAFPPASQNAKGSPQVQAFVNNLRILGIRADGKESRVLINDRVYRVDDIIDRSTGLRLIEVRNDRLVFVDPFGVRYTRNF</sequence>
<dbReference type="EMBL" id="MLJW01000014">
    <property type="protein sequence ID" value="OIR13407.1"/>
    <property type="molecule type" value="Genomic_DNA"/>
</dbReference>
<gene>
    <name evidence="3" type="ORF">GALL_52210</name>
</gene>
<evidence type="ECO:0000313" key="3">
    <source>
        <dbReference type="EMBL" id="OIR13407.1"/>
    </source>
</evidence>
<comment type="caution">
    <text evidence="3">The sequence shown here is derived from an EMBL/GenBank/DDBJ whole genome shotgun (WGS) entry which is preliminary data.</text>
</comment>
<keyword evidence="2" id="KW-1133">Transmembrane helix</keyword>
<evidence type="ECO:0000256" key="1">
    <source>
        <dbReference type="SAM" id="MobiDB-lite"/>
    </source>
</evidence>